<comment type="caution">
    <text evidence="2">The sequence shown here is derived from an EMBL/GenBank/DDBJ whole genome shotgun (WGS) entry which is preliminary data.</text>
</comment>
<organism evidence="2 3">
    <name type="scientific">Coleophoma cylindrospora</name>
    <dbReference type="NCBI Taxonomy" id="1849047"/>
    <lineage>
        <taxon>Eukaryota</taxon>
        <taxon>Fungi</taxon>
        <taxon>Dikarya</taxon>
        <taxon>Ascomycota</taxon>
        <taxon>Pezizomycotina</taxon>
        <taxon>Leotiomycetes</taxon>
        <taxon>Helotiales</taxon>
        <taxon>Dermateaceae</taxon>
        <taxon>Coleophoma</taxon>
    </lineage>
</organism>
<dbReference type="EMBL" id="PDLM01000013">
    <property type="protein sequence ID" value="RDW63645.1"/>
    <property type="molecule type" value="Genomic_DNA"/>
</dbReference>
<protein>
    <submittedName>
        <fullName evidence="2">Uncharacterized protein</fullName>
    </submittedName>
</protein>
<reference evidence="2 3" key="1">
    <citation type="journal article" date="2018" name="IMA Fungus">
        <title>IMA Genome-F 9: Draft genome sequence of Annulohypoxylon stygium, Aspergillus mulundensis, Berkeleyomyces basicola (syn. Thielaviopsis basicola), Ceratocystis smalleyi, two Cercospora beticola strains, Coleophoma cylindrospora, Fusarium fracticaudum, Phialophora cf. hyalina, and Morchella septimelata.</title>
        <authorList>
            <person name="Wingfield B.D."/>
            <person name="Bills G.F."/>
            <person name="Dong Y."/>
            <person name="Huang W."/>
            <person name="Nel W.J."/>
            <person name="Swalarsk-Parry B.S."/>
            <person name="Vaghefi N."/>
            <person name="Wilken P.M."/>
            <person name="An Z."/>
            <person name="de Beer Z.W."/>
            <person name="De Vos L."/>
            <person name="Chen L."/>
            <person name="Duong T.A."/>
            <person name="Gao Y."/>
            <person name="Hammerbacher A."/>
            <person name="Kikkert J.R."/>
            <person name="Li Y."/>
            <person name="Li H."/>
            <person name="Li K."/>
            <person name="Li Q."/>
            <person name="Liu X."/>
            <person name="Ma X."/>
            <person name="Naidoo K."/>
            <person name="Pethybridge S.J."/>
            <person name="Sun J."/>
            <person name="Steenkamp E.T."/>
            <person name="van der Nest M.A."/>
            <person name="van Wyk S."/>
            <person name="Wingfield M.J."/>
            <person name="Xiong C."/>
            <person name="Yue Q."/>
            <person name="Zhang X."/>
        </authorList>
    </citation>
    <scope>NUCLEOTIDE SEQUENCE [LARGE SCALE GENOMIC DNA]</scope>
    <source>
        <strain evidence="2 3">BP6252</strain>
    </source>
</reference>
<proteinExistence type="predicted"/>
<feature type="chain" id="PRO_5017584321" evidence="1">
    <location>
        <begin position="17"/>
        <end position="71"/>
    </location>
</feature>
<name>A0A3D8QPB4_9HELO</name>
<accession>A0A3D8QPB4</accession>
<gene>
    <name evidence="2" type="ORF">BP6252_11190</name>
</gene>
<sequence length="71" mass="7792">MKLIYTVLALTTLAMAAPASPEVEKRALPEGCARVYWNTDATGGGWGCATAINDVCEAYYWKTEPPYWSCN</sequence>
<evidence type="ECO:0000256" key="1">
    <source>
        <dbReference type="SAM" id="SignalP"/>
    </source>
</evidence>
<dbReference type="Proteomes" id="UP000256645">
    <property type="component" value="Unassembled WGS sequence"/>
</dbReference>
<keyword evidence="1" id="KW-0732">Signal</keyword>
<keyword evidence="3" id="KW-1185">Reference proteome</keyword>
<evidence type="ECO:0000313" key="2">
    <source>
        <dbReference type="EMBL" id="RDW63645.1"/>
    </source>
</evidence>
<evidence type="ECO:0000313" key="3">
    <source>
        <dbReference type="Proteomes" id="UP000256645"/>
    </source>
</evidence>
<dbReference type="AlphaFoldDB" id="A0A3D8QPB4"/>
<feature type="signal peptide" evidence="1">
    <location>
        <begin position="1"/>
        <end position="16"/>
    </location>
</feature>
<dbReference type="OrthoDB" id="10309650at2759"/>